<evidence type="ECO:0000256" key="1">
    <source>
        <dbReference type="ARBA" id="ARBA00038240"/>
    </source>
</evidence>
<feature type="domain" description="Aminoglycoside phosphotransferase" evidence="2">
    <location>
        <begin position="31"/>
        <end position="234"/>
    </location>
</feature>
<dbReference type="Gene3D" id="3.30.200.20">
    <property type="entry name" value="Phosphorylase Kinase, domain 1"/>
    <property type="match status" value="1"/>
</dbReference>
<dbReference type="EMBL" id="FNHF01000005">
    <property type="protein sequence ID" value="SDM76048.1"/>
    <property type="molecule type" value="Genomic_DNA"/>
</dbReference>
<dbReference type="STRING" id="482461.SAMN05216244_3326"/>
<keyword evidence="3" id="KW-0418">Kinase</keyword>
<evidence type="ECO:0000313" key="3">
    <source>
        <dbReference type="EMBL" id="SDM76048.1"/>
    </source>
</evidence>
<protein>
    <submittedName>
        <fullName evidence="3">Ser/Thr protein kinase RdoA involved in Cpx stress response, MazF antagonist</fullName>
    </submittedName>
</protein>
<dbReference type="OrthoDB" id="4030632at2"/>
<dbReference type="InterPro" id="IPR002575">
    <property type="entry name" value="Aminoglycoside_PTrfase"/>
</dbReference>
<dbReference type="GO" id="GO:0009088">
    <property type="term" value="P:threonine biosynthetic process"/>
    <property type="evidence" value="ECO:0007669"/>
    <property type="project" value="TreeGrafter"/>
</dbReference>
<dbReference type="InterPro" id="IPR050249">
    <property type="entry name" value="Pseudomonas-type_ThrB"/>
</dbReference>
<keyword evidence="4" id="KW-1185">Reference proteome</keyword>
<dbReference type="SUPFAM" id="SSF56112">
    <property type="entry name" value="Protein kinase-like (PK-like)"/>
    <property type="match status" value="1"/>
</dbReference>
<dbReference type="PANTHER" id="PTHR21064:SF6">
    <property type="entry name" value="AMINOGLYCOSIDE PHOSPHOTRANSFERASE DOMAIN-CONTAINING PROTEIN"/>
    <property type="match status" value="1"/>
</dbReference>
<sequence length="329" mass="38809">MEEIVGRQFTGKIMEYFLEVFGLEKTSKKLGDFENYVYEVTRGSEDYILRITHSSHRSLSEVEAELDWIEYLADHSIHVCRPYFSKTGRVVETMTAADGTEFYGCWFSKAPGSPVQFSNLDEKVIHSWGKTIGAMHRVSKFYHPKEQIGYRKAWHQDDLLEVERYLPASESLVISHAQELLETLYRFPKTSDNYGLIHNDIHSGNFHYNGDDVHIFDFDDSCYLWYVSDIAIPVYYSVQFNHFEIPYQERNVFTKAFLAVFLEGYQKENELPDQWQEQLKWMLMLRDITLYSVLHKKISPQERNQRIQQIMSEIKNRIEAKQPIVSCFT</sequence>
<dbReference type="GO" id="GO:0004413">
    <property type="term" value="F:homoserine kinase activity"/>
    <property type="evidence" value="ECO:0007669"/>
    <property type="project" value="TreeGrafter"/>
</dbReference>
<dbReference type="RefSeq" id="WP_074600394.1">
    <property type="nucleotide sequence ID" value="NZ_FNHF01000005.1"/>
</dbReference>
<dbReference type="Pfam" id="PF01636">
    <property type="entry name" value="APH"/>
    <property type="match status" value="1"/>
</dbReference>
<organism evidence="3 4">
    <name type="scientific">Sediminibacillus halophilus</name>
    <dbReference type="NCBI Taxonomy" id="482461"/>
    <lineage>
        <taxon>Bacteria</taxon>
        <taxon>Bacillati</taxon>
        <taxon>Bacillota</taxon>
        <taxon>Bacilli</taxon>
        <taxon>Bacillales</taxon>
        <taxon>Bacillaceae</taxon>
        <taxon>Sediminibacillus</taxon>
    </lineage>
</organism>
<dbReference type="PANTHER" id="PTHR21064">
    <property type="entry name" value="AMINOGLYCOSIDE PHOSPHOTRANSFERASE DOMAIN-CONTAINING PROTEIN-RELATED"/>
    <property type="match status" value="1"/>
</dbReference>
<dbReference type="AlphaFoldDB" id="A0A1G9VUX1"/>
<gene>
    <name evidence="3" type="ORF">SAMN05216244_3326</name>
</gene>
<evidence type="ECO:0000313" key="4">
    <source>
        <dbReference type="Proteomes" id="UP000182347"/>
    </source>
</evidence>
<dbReference type="InterPro" id="IPR011009">
    <property type="entry name" value="Kinase-like_dom_sf"/>
</dbReference>
<comment type="similarity">
    <text evidence="1">Belongs to the pseudomonas-type ThrB family.</text>
</comment>
<dbReference type="Gene3D" id="3.90.1200.10">
    <property type="match status" value="1"/>
</dbReference>
<keyword evidence="3" id="KW-0808">Transferase</keyword>
<dbReference type="Proteomes" id="UP000182347">
    <property type="component" value="Unassembled WGS sequence"/>
</dbReference>
<reference evidence="4" key="1">
    <citation type="submission" date="2016-10" db="EMBL/GenBank/DDBJ databases">
        <authorList>
            <person name="Varghese N."/>
            <person name="Submissions S."/>
        </authorList>
    </citation>
    <scope>NUCLEOTIDE SEQUENCE [LARGE SCALE GENOMIC DNA]</scope>
    <source>
        <strain evidence="4">CGMCC 1.6199</strain>
    </source>
</reference>
<accession>A0A1G9VUX1</accession>
<evidence type="ECO:0000259" key="2">
    <source>
        <dbReference type="Pfam" id="PF01636"/>
    </source>
</evidence>
<name>A0A1G9VUX1_9BACI</name>
<proteinExistence type="inferred from homology"/>